<dbReference type="EMBL" id="JAWXYG010000002">
    <property type="protein sequence ID" value="KAK4280737.1"/>
    <property type="molecule type" value="Genomic_DNA"/>
</dbReference>
<organism evidence="7 8">
    <name type="scientific">Acacia crassicarpa</name>
    <name type="common">northern wattle</name>
    <dbReference type="NCBI Taxonomy" id="499986"/>
    <lineage>
        <taxon>Eukaryota</taxon>
        <taxon>Viridiplantae</taxon>
        <taxon>Streptophyta</taxon>
        <taxon>Embryophyta</taxon>
        <taxon>Tracheophyta</taxon>
        <taxon>Spermatophyta</taxon>
        <taxon>Magnoliopsida</taxon>
        <taxon>eudicotyledons</taxon>
        <taxon>Gunneridae</taxon>
        <taxon>Pentapetalae</taxon>
        <taxon>rosids</taxon>
        <taxon>fabids</taxon>
        <taxon>Fabales</taxon>
        <taxon>Fabaceae</taxon>
        <taxon>Caesalpinioideae</taxon>
        <taxon>mimosoid clade</taxon>
        <taxon>Acacieae</taxon>
        <taxon>Acacia</taxon>
    </lineage>
</organism>
<gene>
    <name evidence="7" type="ORF">QN277_012318</name>
</gene>
<feature type="transmembrane region" description="Helical" evidence="6">
    <location>
        <begin position="21"/>
        <end position="42"/>
    </location>
</feature>
<comment type="caution">
    <text evidence="7">The sequence shown here is derived from an EMBL/GenBank/DDBJ whole genome shotgun (WGS) entry which is preliminary data.</text>
</comment>
<evidence type="ECO:0000313" key="7">
    <source>
        <dbReference type="EMBL" id="KAK4280737.1"/>
    </source>
</evidence>
<dbReference type="GO" id="GO:0015297">
    <property type="term" value="F:antiporter activity"/>
    <property type="evidence" value="ECO:0007669"/>
    <property type="project" value="InterPro"/>
</dbReference>
<dbReference type="Proteomes" id="UP001293593">
    <property type="component" value="Unassembled WGS sequence"/>
</dbReference>
<feature type="transmembrane region" description="Helical" evidence="6">
    <location>
        <begin position="161"/>
        <end position="184"/>
    </location>
</feature>
<dbReference type="InterPro" id="IPR002528">
    <property type="entry name" value="MATE_fam"/>
</dbReference>
<keyword evidence="4 6" id="KW-1133">Transmembrane helix</keyword>
<feature type="transmembrane region" description="Helical" evidence="6">
    <location>
        <begin position="54"/>
        <end position="77"/>
    </location>
</feature>
<comment type="subcellular location">
    <subcellularLocation>
        <location evidence="1">Membrane</location>
        <topology evidence="1">Multi-pass membrane protein</topology>
    </subcellularLocation>
</comment>
<evidence type="ECO:0000256" key="3">
    <source>
        <dbReference type="ARBA" id="ARBA00022692"/>
    </source>
</evidence>
<evidence type="ECO:0000256" key="5">
    <source>
        <dbReference type="ARBA" id="ARBA00023136"/>
    </source>
</evidence>
<comment type="similarity">
    <text evidence="2 6">Belongs to the multi antimicrobial extrusion (MATE) (TC 2.A.66.1) family.</text>
</comment>
<name>A0AAE1N0Q0_9FABA</name>
<keyword evidence="8" id="KW-1185">Reference proteome</keyword>
<reference evidence="7" key="1">
    <citation type="submission" date="2023-10" db="EMBL/GenBank/DDBJ databases">
        <title>Chromosome-level genome of the transformable northern wattle, Acacia crassicarpa.</title>
        <authorList>
            <person name="Massaro I."/>
            <person name="Sinha N.R."/>
            <person name="Poethig S."/>
            <person name="Leichty A.R."/>
        </authorList>
    </citation>
    <scope>NUCLEOTIDE SEQUENCE</scope>
    <source>
        <strain evidence="7">Acra3RX</strain>
        <tissue evidence="7">Leaf</tissue>
    </source>
</reference>
<feature type="transmembrane region" description="Helical" evidence="6">
    <location>
        <begin position="190"/>
        <end position="213"/>
    </location>
</feature>
<evidence type="ECO:0000256" key="4">
    <source>
        <dbReference type="ARBA" id="ARBA00022989"/>
    </source>
</evidence>
<dbReference type="AlphaFoldDB" id="A0AAE1N0Q0"/>
<feature type="transmembrane region" description="Helical" evidence="6">
    <location>
        <begin position="132"/>
        <end position="149"/>
    </location>
</feature>
<dbReference type="PANTHER" id="PTHR11206">
    <property type="entry name" value="MULTIDRUG RESISTANCE PROTEIN"/>
    <property type="match status" value="1"/>
</dbReference>
<evidence type="ECO:0000256" key="2">
    <source>
        <dbReference type="ARBA" id="ARBA00010199"/>
    </source>
</evidence>
<feature type="transmembrane region" description="Helical" evidence="6">
    <location>
        <begin position="390"/>
        <end position="411"/>
    </location>
</feature>
<feature type="transmembrane region" description="Helical" evidence="6">
    <location>
        <begin position="417"/>
        <end position="438"/>
    </location>
</feature>
<feature type="transmembrane region" description="Helical" evidence="6">
    <location>
        <begin position="357"/>
        <end position="378"/>
    </location>
</feature>
<feature type="transmembrane region" description="Helical" evidence="6">
    <location>
        <begin position="98"/>
        <end position="120"/>
    </location>
</feature>
<evidence type="ECO:0000256" key="1">
    <source>
        <dbReference type="ARBA" id="ARBA00004141"/>
    </source>
</evidence>
<dbReference type="GO" id="GO:0042910">
    <property type="term" value="F:xenobiotic transmembrane transporter activity"/>
    <property type="evidence" value="ECO:0007669"/>
    <property type="project" value="InterPro"/>
</dbReference>
<protein>
    <recommendedName>
        <fullName evidence="6">Protein DETOXIFICATION</fullName>
    </recommendedName>
    <alternativeName>
        <fullName evidence="6">Multidrug and toxic compound extrusion protein</fullName>
    </alternativeName>
</protein>
<evidence type="ECO:0000256" key="6">
    <source>
        <dbReference type="RuleBase" id="RU004914"/>
    </source>
</evidence>
<proteinExistence type="inferred from homology"/>
<feature type="transmembrane region" description="Helical" evidence="6">
    <location>
        <begin position="273"/>
        <end position="293"/>
    </location>
</feature>
<dbReference type="GO" id="GO:0016020">
    <property type="term" value="C:membrane"/>
    <property type="evidence" value="ECO:0007669"/>
    <property type="project" value="UniProtKB-SubCell"/>
</dbReference>
<dbReference type="NCBIfam" id="TIGR00797">
    <property type="entry name" value="matE"/>
    <property type="match status" value="1"/>
</dbReference>
<dbReference type="Pfam" id="PF01554">
    <property type="entry name" value="MatE"/>
    <property type="match status" value="2"/>
</dbReference>
<feature type="transmembrane region" description="Helical" evidence="6">
    <location>
        <begin position="314"/>
        <end position="337"/>
    </location>
</feature>
<accession>A0AAE1N0Q0</accession>
<evidence type="ECO:0000313" key="8">
    <source>
        <dbReference type="Proteomes" id="UP001293593"/>
    </source>
</evidence>
<sequence>MGLGRSHKVIEEVKRQVRLAFPLFSVGLLHYSLQTISVIFVGQLGTLPLSAASMATSFASVTGFNLLMGLACALDTLCGQSYGAGQFHMLGIHMQRSILVLSLSSVFLAIIWANTEQILVAMKQDKLISKEAGSYAYCLIPSLFAYGILQSIMRFLQTQNIVCPMMITSAVAALFHIIFCWILMFKTGLGSQGAAIAISVSYWVNMLLMALYVRFSSSCKASWTGFSKKALHNVLDFLKLAVPSALMLCLKVWTFEVMVLLSGLLPNPTLQTSVLSICLNIFGVVWMIPFGFAAAVSTRVSNELGAGNAEAASLAVRVVFGIALSEGTLILVVMILLRNLLGRVYSDDKEVVRHVASTMPVLAISCFLDGIQSALSGIVRGCGWQKIGAYVNLASFYLAGVPCSVILAFVVHMNAQGLWLGVIVAFTLQVPFLLVITVRTNWEKEAKEARSRVECSSISLTGTVPSDQISPSPQLAP</sequence>
<dbReference type="InterPro" id="IPR045069">
    <property type="entry name" value="MATE_euk"/>
</dbReference>
<dbReference type="GO" id="GO:1990961">
    <property type="term" value="P:xenobiotic detoxification by transmembrane export across the plasma membrane"/>
    <property type="evidence" value="ECO:0007669"/>
    <property type="project" value="InterPro"/>
</dbReference>
<keyword evidence="5 6" id="KW-0472">Membrane</keyword>
<keyword evidence="3 6" id="KW-0812">Transmembrane</keyword>
<dbReference type="CDD" id="cd13132">
    <property type="entry name" value="MATE_eukaryotic"/>
    <property type="match status" value="1"/>
</dbReference>
<feature type="transmembrane region" description="Helical" evidence="6">
    <location>
        <begin position="234"/>
        <end position="253"/>
    </location>
</feature>